<gene>
    <name evidence="1" type="ORF">AKL17_3p0049</name>
</gene>
<accession>A0A159Z9F0</accession>
<reference evidence="1 2" key="1">
    <citation type="submission" date="2015-09" db="EMBL/GenBank/DDBJ databases">
        <title>Complete genome sequence of Defluviimonas alba cai42t isolated from an oilfield in Xinjiang.</title>
        <authorList>
            <person name="Geng S."/>
            <person name="Pan X."/>
            <person name="Wu X."/>
        </authorList>
    </citation>
    <scope>NUCLEOTIDE SEQUENCE [LARGE SCALE GENOMIC DNA]</scope>
    <source>
        <strain evidence="2">cai42</strain>
        <plasmid evidence="2">cai42_Plasmidc</plasmid>
    </source>
</reference>
<dbReference type="AlphaFoldDB" id="A0A159Z9F0"/>
<evidence type="ECO:0000313" key="1">
    <source>
        <dbReference type="EMBL" id="AMY72205.1"/>
    </source>
</evidence>
<dbReference type="EMBL" id="CP012664">
    <property type="protein sequence ID" value="AMY72205.1"/>
    <property type="molecule type" value="Genomic_DNA"/>
</dbReference>
<keyword evidence="1" id="KW-0614">Plasmid</keyword>
<name>A0A159Z9F0_9RHOB</name>
<proteinExistence type="predicted"/>
<sequence>MLGLPVFIADVLFPARAGMHRWRRSIVSLHQAVPRSRGMNRDRPERRCLANAVPRSRGDEPMDETVLAGLDHCSPLARG</sequence>
<evidence type="ECO:0000313" key="2">
    <source>
        <dbReference type="Proteomes" id="UP000076128"/>
    </source>
</evidence>
<geneLocation type="plasmid" evidence="2">
    <name>cai42_Plasmidc</name>
</geneLocation>
<protein>
    <submittedName>
        <fullName evidence="1">Uncharacterized protein</fullName>
    </submittedName>
</protein>
<dbReference type="KEGG" id="daa:AKL17_3p0049"/>
<keyword evidence="2" id="KW-1185">Reference proteome</keyword>
<dbReference type="Proteomes" id="UP000076128">
    <property type="component" value="Plasmid pcai42C"/>
</dbReference>
<organism evidence="1 2">
    <name type="scientific">Frigidibacter mobilis</name>
    <dbReference type="NCBI Taxonomy" id="1335048"/>
    <lineage>
        <taxon>Bacteria</taxon>
        <taxon>Pseudomonadati</taxon>
        <taxon>Pseudomonadota</taxon>
        <taxon>Alphaproteobacteria</taxon>
        <taxon>Rhodobacterales</taxon>
        <taxon>Paracoccaceae</taxon>
        <taxon>Frigidibacter</taxon>
    </lineage>
</organism>